<keyword evidence="2" id="KW-1185">Reference proteome</keyword>
<organism evidence="1 2">
    <name type="scientific">Actinomadura latina</name>
    <dbReference type="NCBI Taxonomy" id="163603"/>
    <lineage>
        <taxon>Bacteria</taxon>
        <taxon>Bacillati</taxon>
        <taxon>Actinomycetota</taxon>
        <taxon>Actinomycetes</taxon>
        <taxon>Streptosporangiales</taxon>
        <taxon>Thermomonosporaceae</taxon>
        <taxon>Actinomadura</taxon>
    </lineage>
</organism>
<dbReference type="Proteomes" id="UP000579250">
    <property type="component" value="Unassembled WGS sequence"/>
</dbReference>
<sequence>MRKQMGVLHARGGRVRDALTAFEELRPAMVARYGEGSPEVREVDAYIAKLRKFED</sequence>
<gene>
    <name evidence="1" type="ORF">HGB48_20825</name>
</gene>
<accession>A0A846Z1M5</accession>
<reference evidence="1 2" key="1">
    <citation type="submission" date="2020-04" db="EMBL/GenBank/DDBJ databases">
        <title>MicrobeNet Type strains.</title>
        <authorList>
            <person name="Nicholson A.C."/>
        </authorList>
    </citation>
    <scope>NUCLEOTIDE SEQUENCE [LARGE SCALE GENOMIC DNA]</scope>
    <source>
        <strain evidence="1 2">ATCC BAA-277</strain>
    </source>
</reference>
<evidence type="ECO:0000313" key="2">
    <source>
        <dbReference type="Proteomes" id="UP000579250"/>
    </source>
</evidence>
<evidence type="ECO:0008006" key="3">
    <source>
        <dbReference type="Google" id="ProtNLM"/>
    </source>
</evidence>
<dbReference type="AlphaFoldDB" id="A0A846Z1M5"/>
<dbReference type="EMBL" id="JAAXPI010000031">
    <property type="protein sequence ID" value="NKZ06171.1"/>
    <property type="molecule type" value="Genomic_DNA"/>
</dbReference>
<evidence type="ECO:0000313" key="1">
    <source>
        <dbReference type="EMBL" id="NKZ06171.1"/>
    </source>
</evidence>
<name>A0A846Z1M5_9ACTN</name>
<protein>
    <recommendedName>
        <fullName evidence="3">Tetratricopeptide repeat protein</fullName>
    </recommendedName>
</protein>
<proteinExistence type="predicted"/>
<comment type="caution">
    <text evidence="1">The sequence shown here is derived from an EMBL/GenBank/DDBJ whole genome shotgun (WGS) entry which is preliminary data.</text>
</comment>
<dbReference type="RefSeq" id="WP_157438050.1">
    <property type="nucleotide sequence ID" value="NZ_JAAXPI010000031.1"/>
</dbReference>